<organism evidence="3 4">
    <name type="scientific">Cocos nucifera</name>
    <name type="common">Coconut palm</name>
    <dbReference type="NCBI Taxonomy" id="13894"/>
    <lineage>
        <taxon>Eukaryota</taxon>
        <taxon>Viridiplantae</taxon>
        <taxon>Streptophyta</taxon>
        <taxon>Embryophyta</taxon>
        <taxon>Tracheophyta</taxon>
        <taxon>Spermatophyta</taxon>
        <taxon>Magnoliopsida</taxon>
        <taxon>Liliopsida</taxon>
        <taxon>Arecaceae</taxon>
        <taxon>Arecoideae</taxon>
        <taxon>Cocoseae</taxon>
        <taxon>Attaleinae</taxon>
        <taxon>Cocos</taxon>
    </lineage>
</organism>
<dbReference type="InterPro" id="IPR046960">
    <property type="entry name" value="PPR_At4g14850-like_plant"/>
</dbReference>
<dbReference type="Pfam" id="PF13041">
    <property type="entry name" value="PPR_2"/>
    <property type="match status" value="3"/>
</dbReference>
<comment type="caution">
    <text evidence="3">The sequence shown here is derived from an EMBL/GenBank/DDBJ whole genome shotgun (WGS) entry which is preliminary data.</text>
</comment>
<keyword evidence="1" id="KW-0677">Repeat</keyword>
<dbReference type="EMBL" id="CM017880">
    <property type="protein sequence ID" value="KAG1360865.1"/>
    <property type="molecule type" value="Genomic_DNA"/>
</dbReference>
<dbReference type="SUPFAM" id="SSF48452">
    <property type="entry name" value="TPR-like"/>
    <property type="match status" value="1"/>
</dbReference>
<dbReference type="InterPro" id="IPR046848">
    <property type="entry name" value="E_motif"/>
</dbReference>
<dbReference type="OrthoDB" id="1663914at2759"/>
<reference evidence="3" key="1">
    <citation type="journal article" date="2017" name="Gigascience">
        <title>The genome draft of coconut (Cocos nucifera).</title>
        <authorList>
            <person name="Xiao Y."/>
            <person name="Xu P."/>
            <person name="Fan H."/>
            <person name="Baudouin L."/>
            <person name="Xia W."/>
            <person name="Bocs S."/>
            <person name="Xu J."/>
            <person name="Li Q."/>
            <person name="Guo A."/>
            <person name="Zhou L."/>
            <person name="Li J."/>
            <person name="Wu Y."/>
            <person name="Ma Z."/>
            <person name="Armero A."/>
            <person name="Issali A.E."/>
            <person name="Liu N."/>
            <person name="Peng M."/>
            <person name="Yang Y."/>
        </authorList>
    </citation>
    <scope>NUCLEOTIDE SEQUENCE</scope>
    <source>
        <tissue evidence="3">Spear leaf of Hainan Tall coconut</tissue>
    </source>
</reference>
<dbReference type="InterPro" id="IPR002885">
    <property type="entry name" value="PPR_rpt"/>
</dbReference>
<evidence type="ECO:0000256" key="2">
    <source>
        <dbReference type="PROSITE-ProRule" id="PRU00708"/>
    </source>
</evidence>
<evidence type="ECO:0000313" key="4">
    <source>
        <dbReference type="Proteomes" id="UP000797356"/>
    </source>
</evidence>
<dbReference type="NCBIfam" id="TIGR00756">
    <property type="entry name" value="PPR"/>
    <property type="match status" value="4"/>
</dbReference>
<dbReference type="FunFam" id="1.25.40.10:FF:000396">
    <property type="entry name" value="Pentatricopeptide repeat-containing protein At2g36730"/>
    <property type="match status" value="1"/>
</dbReference>
<dbReference type="FunFam" id="1.25.40.10:FF:000366">
    <property type="entry name" value="Pentatricopeptide (PPR) repeat-containing protein"/>
    <property type="match status" value="1"/>
</dbReference>
<dbReference type="FunFam" id="1.25.40.10:FF:000144">
    <property type="entry name" value="Pentatricopeptide repeat-containing protein, mitochondrial"/>
    <property type="match status" value="1"/>
</dbReference>
<feature type="repeat" description="PPR" evidence="2">
    <location>
        <begin position="207"/>
        <end position="241"/>
    </location>
</feature>
<accession>A0A8K0IL21</accession>
<evidence type="ECO:0000313" key="3">
    <source>
        <dbReference type="EMBL" id="KAG1360865.1"/>
    </source>
</evidence>
<feature type="repeat" description="PPR" evidence="2">
    <location>
        <begin position="408"/>
        <end position="442"/>
    </location>
</feature>
<dbReference type="Proteomes" id="UP000797356">
    <property type="component" value="Chromosome 9"/>
</dbReference>
<dbReference type="GO" id="GO:0009451">
    <property type="term" value="P:RNA modification"/>
    <property type="evidence" value="ECO:0007669"/>
    <property type="project" value="InterPro"/>
</dbReference>
<feature type="repeat" description="PPR" evidence="2">
    <location>
        <begin position="107"/>
        <end position="141"/>
    </location>
</feature>
<dbReference type="PANTHER" id="PTHR47926">
    <property type="entry name" value="PENTATRICOPEPTIDE REPEAT-CONTAINING PROTEIN"/>
    <property type="match status" value="1"/>
</dbReference>
<gene>
    <name evidence="3" type="ORF">COCNU_09G003280</name>
</gene>
<dbReference type="GO" id="GO:0003723">
    <property type="term" value="F:RNA binding"/>
    <property type="evidence" value="ECO:0007669"/>
    <property type="project" value="InterPro"/>
</dbReference>
<name>A0A8K0IL21_COCNU</name>
<evidence type="ECO:0000256" key="1">
    <source>
        <dbReference type="ARBA" id="ARBA00022737"/>
    </source>
</evidence>
<dbReference type="Pfam" id="PF01535">
    <property type="entry name" value="PPR"/>
    <property type="match status" value="2"/>
</dbReference>
<dbReference type="InterPro" id="IPR011990">
    <property type="entry name" value="TPR-like_helical_dom_sf"/>
</dbReference>
<dbReference type="PROSITE" id="PS51375">
    <property type="entry name" value="PPR"/>
    <property type="match status" value="4"/>
</dbReference>
<protein>
    <submittedName>
        <fullName evidence="3">Pentatricopeptide repeat-containing protein, chloroplastic-like</fullName>
    </submittedName>
</protein>
<dbReference type="Pfam" id="PF20431">
    <property type="entry name" value="E_motif"/>
    <property type="match status" value="1"/>
</dbReference>
<sequence>MRGRWSLRRFSLPSSIRIPPAAATLLALPLASPPITAALHAPALLPEALRTSAVHHPTALTLQLLSLSLKSGLFPDLHLATHLIGRLSHYGHLSEARALLLHTPAADTAAWNALIAGCARNDRVELAFQLFKELPLHGLNPDAFTLSSLLKASSHGEILATEVVHGVAVKMGFLSAVYVFTGLLDNYSKIGELGLAEKCFEECPLLDSGVWTAMVSGYVKNGMIGSAVGTFKEILDLGLSLNEFCLTSVLAALSDGEFDVKQGKQIHCLSIKVGFLCCDLMPLSNALLSMYCRCGTKADGLRAFGEIQEPDVVSWSTLIRVLDGDEALGLFRFLLSRDVDVNEFTLINVVSVIDGPELLRGGKQIQAWCFRNGFASIVSVGNALVSMYGKCGQINDAKQLFDEMAERDIISWNALIAACVANCMPDRVLWLFSWMRHSSFKPNISTLSSLFEAASRFSTSNLAAQIHSYIIKLGHIFDDCIATVLITLYGNCDRIDESKQVFDEVDRRVLVHMNAMASTFVQTGHHADAIKLFKRTRHVGMEVDNVSLSVVIKAYCALTSIEQGRSMHSLALKLGIDRDSLVGSGLVDIYCKCGSLGEAIKVFEELPKSNLATWNAMLTGYAQHGCYDKVINHFKKMMEEGIDPDEITFLGVLFASCHGGHVEEAYYYLNSMIEDHGVVPSVEHYACVVDLLGRLGQLEEAKRIIDQMPLSPDSRMWQIFLTACNIHVNVKLGEIAAQELLKLEPDNDSAYVLLSNIYAMIGKWDEVRKLRRGMRERTVWKEPGCSWIEVRRSIHSFLASDLTHPQASEISLMLEGLHNVMLITKSEEDRNLVQAEDLVAHD</sequence>
<dbReference type="PANTHER" id="PTHR47926:SF471">
    <property type="entry name" value="DYW DOMAIN-CONTAINING PROTEIN"/>
    <property type="match status" value="1"/>
</dbReference>
<reference evidence="3" key="2">
    <citation type="submission" date="2019-07" db="EMBL/GenBank/DDBJ databases">
        <authorList>
            <person name="Yang Y."/>
            <person name="Bocs S."/>
            <person name="Baudouin L."/>
        </authorList>
    </citation>
    <scope>NUCLEOTIDE SEQUENCE</scope>
    <source>
        <tissue evidence="3">Spear leaf of Hainan Tall coconut</tissue>
    </source>
</reference>
<feature type="repeat" description="PPR" evidence="2">
    <location>
        <begin position="610"/>
        <end position="644"/>
    </location>
</feature>
<dbReference type="AlphaFoldDB" id="A0A8K0IL21"/>
<proteinExistence type="predicted"/>
<keyword evidence="4" id="KW-1185">Reference proteome</keyword>
<dbReference type="Gene3D" id="1.25.40.10">
    <property type="entry name" value="Tetratricopeptide repeat domain"/>
    <property type="match status" value="7"/>
</dbReference>